<feature type="compositionally biased region" description="Low complexity" evidence="1">
    <location>
        <begin position="19"/>
        <end position="30"/>
    </location>
</feature>
<evidence type="ECO:0000313" key="3">
    <source>
        <dbReference type="Proteomes" id="UP001499993"/>
    </source>
</evidence>
<dbReference type="EMBL" id="BAABIK010000036">
    <property type="protein sequence ID" value="GAA4955579.1"/>
    <property type="molecule type" value="Genomic_DNA"/>
</dbReference>
<dbReference type="Proteomes" id="UP001499993">
    <property type="component" value="Unassembled WGS sequence"/>
</dbReference>
<accession>A0ABP9GWR3</accession>
<comment type="caution">
    <text evidence="2">The sequence shown here is derived from an EMBL/GenBank/DDBJ whole genome shotgun (WGS) entry which is preliminary data.</text>
</comment>
<gene>
    <name evidence="2" type="ORF">GCM10023224_46450</name>
</gene>
<protein>
    <submittedName>
        <fullName evidence="2">Uncharacterized protein</fullName>
    </submittedName>
</protein>
<reference evidence="3" key="1">
    <citation type="journal article" date="2019" name="Int. J. Syst. Evol. Microbiol.">
        <title>The Global Catalogue of Microorganisms (GCM) 10K type strain sequencing project: providing services to taxonomists for standard genome sequencing and annotation.</title>
        <authorList>
            <consortium name="The Broad Institute Genomics Platform"/>
            <consortium name="The Broad Institute Genome Sequencing Center for Infectious Disease"/>
            <person name="Wu L."/>
            <person name="Ma J."/>
        </authorList>
    </citation>
    <scope>NUCLEOTIDE SEQUENCE [LARGE SCALE GENOMIC DNA]</scope>
    <source>
        <strain evidence="3">JCM 18123</strain>
    </source>
</reference>
<evidence type="ECO:0000256" key="1">
    <source>
        <dbReference type="SAM" id="MobiDB-lite"/>
    </source>
</evidence>
<evidence type="ECO:0000313" key="2">
    <source>
        <dbReference type="EMBL" id="GAA4955579.1"/>
    </source>
</evidence>
<organism evidence="2 3">
    <name type="scientific">Streptomonospora halophila</name>
    <dbReference type="NCBI Taxonomy" id="427369"/>
    <lineage>
        <taxon>Bacteria</taxon>
        <taxon>Bacillati</taxon>
        <taxon>Actinomycetota</taxon>
        <taxon>Actinomycetes</taxon>
        <taxon>Streptosporangiales</taxon>
        <taxon>Nocardiopsidaceae</taxon>
        <taxon>Streptomonospora</taxon>
    </lineage>
</organism>
<name>A0ABP9GWR3_9ACTN</name>
<keyword evidence="3" id="KW-1185">Reference proteome</keyword>
<sequence>MESGLGAAEPPEPPPHPDANSASAAAAAAATVLDRREPDVPDMGFPSASTLDPTTIAARTDHRATPVRIPDPPESPPLRAASRNALPFGGGEQEVPVPPAFGVPHFGPRSRRSSGFHAVPATGGPTGARALARRDRPRAVLGGCGGGGVRRSAAAGTLV</sequence>
<proteinExistence type="predicted"/>
<feature type="region of interest" description="Disordered" evidence="1">
    <location>
        <begin position="1"/>
        <end position="135"/>
    </location>
</feature>